<evidence type="ECO:0000256" key="1">
    <source>
        <dbReference type="SAM" id="MobiDB-lite"/>
    </source>
</evidence>
<dbReference type="RefSeq" id="WP_386155614.1">
    <property type="nucleotide sequence ID" value="NZ_JBHMBS010000003.1"/>
</dbReference>
<evidence type="ECO:0000313" key="2">
    <source>
        <dbReference type="EMBL" id="MFB9675679.1"/>
    </source>
</evidence>
<gene>
    <name evidence="2" type="ORF">ACFFRH_09300</name>
</gene>
<protein>
    <recommendedName>
        <fullName evidence="4">PIN domain-containing protein</fullName>
    </recommendedName>
</protein>
<organism evidence="2 3">
    <name type="scientific">Streptosporangium vulgare</name>
    <dbReference type="NCBI Taxonomy" id="46190"/>
    <lineage>
        <taxon>Bacteria</taxon>
        <taxon>Bacillati</taxon>
        <taxon>Actinomycetota</taxon>
        <taxon>Actinomycetes</taxon>
        <taxon>Streptosporangiales</taxon>
        <taxon>Streptosporangiaceae</taxon>
        <taxon>Streptosporangium</taxon>
    </lineage>
</organism>
<proteinExistence type="predicted"/>
<evidence type="ECO:0000313" key="3">
    <source>
        <dbReference type="Proteomes" id="UP001589610"/>
    </source>
</evidence>
<name>A0ABV5T9C2_9ACTN</name>
<reference evidence="2 3" key="1">
    <citation type="submission" date="2024-09" db="EMBL/GenBank/DDBJ databases">
        <authorList>
            <person name="Sun Q."/>
            <person name="Mori K."/>
        </authorList>
    </citation>
    <scope>NUCLEOTIDE SEQUENCE [LARGE SCALE GENOMIC DNA]</scope>
    <source>
        <strain evidence="2 3">JCM 3028</strain>
    </source>
</reference>
<dbReference type="EMBL" id="JBHMBS010000003">
    <property type="protein sequence ID" value="MFB9675679.1"/>
    <property type="molecule type" value="Genomic_DNA"/>
</dbReference>
<feature type="region of interest" description="Disordered" evidence="1">
    <location>
        <begin position="116"/>
        <end position="160"/>
    </location>
</feature>
<accession>A0ABV5T9C2</accession>
<feature type="compositionally biased region" description="Polar residues" evidence="1">
    <location>
        <begin position="150"/>
        <end position="160"/>
    </location>
</feature>
<sequence>MARIAVARQEGFVPAISTVTLAEVLRTGQVGRRPAWQRPRLTVIPAAETVADLAALLLEDTGLDGHECVVDALVVATAATGSGPAKVTSGDASHVPELIEAAKLRRASPLGWVPLRPSVSTRSPGQGRWWGRGPEGDGKTPGTHTRPPAGQSTVLSAEGC</sequence>
<keyword evidence="3" id="KW-1185">Reference proteome</keyword>
<dbReference type="Proteomes" id="UP001589610">
    <property type="component" value="Unassembled WGS sequence"/>
</dbReference>
<comment type="caution">
    <text evidence="2">The sequence shown here is derived from an EMBL/GenBank/DDBJ whole genome shotgun (WGS) entry which is preliminary data.</text>
</comment>
<evidence type="ECO:0008006" key="4">
    <source>
        <dbReference type="Google" id="ProtNLM"/>
    </source>
</evidence>